<dbReference type="InterPro" id="IPR036282">
    <property type="entry name" value="Glutathione-S-Trfase_C_sf"/>
</dbReference>
<feature type="domain" description="GST C-terminal" evidence="2">
    <location>
        <begin position="87"/>
        <end position="213"/>
    </location>
</feature>
<dbReference type="RefSeq" id="WP_215338311.1">
    <property type="nucleotide sequence ID" value="NZ_JAGSGD010000001.1"/>
</dbReference>
<dbReference type="AlphaFoldDB" id="A0A941D079"/>
<dbReference type="Gene3D" id="3.40.30.10">
    <property type="entry name" value="Glutaredoxin"/>
    <property type="match status" value="1"/>
</dbReference>
<comment type="caution">
    <text evidence="3">The sequence shown here is derived from an EMBL/GenBank/DDBJ whole genome shotgun (WGS) entry which is preliminary data.</text>
</comment>
<dbReference type="Proteomes" id="UP000622580">
    <property type="component" value="Unassembled WGS sequence"/>
</dbReference>
<dbReference type="Gene3D" id="1.20.1050.10">
    <property type="match status" value="1"/>
</dbReference>
<dbReference type="InterPro" id="IPR036249">
    <property type="entry name" value="Thioredoxin-like_sf"/>
</dbReference>
<name>A0A941D079_9CAUL</name>
<sequence>MTIQFTAFRWVPSFAQGWVRDLRIRWALEEAGLPYEVILVDGETQNYRDWQPFGQVPAYRDDEVEMFESGAIVLRLAAMSEKLAPRTEAGLARVSTWIFAALNSIEPQAQTLVQLDGFYAGQAWTEGRRPSAQANLDARLTSLSNALGDKDYLEGRFTAGDILMATVLRELEECGALKKFPNLDAYRARCLARRAFAKALEDQLQTFRENEPA</sequence>
<organism evidence="3 4">
    <name type="scientific">Phenylobacterium glaciei</name>
    <dbReference type="NCBI Taxonomy" id="2803784"/>
    <lineage>
        <taxon>Bacteria</taxon>
        <taxon>Pseudomonadati</taxon>
        <taxon>Pseudomonadota</taxon>
        <taxon>Alphaproteobacteria</taxon>
        <taxon>Caulobacterales</taxon>
        <taxon>Caulobacteraceae</taxon>
        <taxon>Phenylobacterium</taxon>
    </lineage>
</organism>
<proteinExistence type="predicted"/>
<dbReference type="CDD" id="cd03046">
    <property type="entry name" value="GST_N_GTT1_like"/>
    <property type="match status" value="1"/>
</dbReference>
<dbReference type="SUPFAM" id="SSF52833">
    <property type="entry name" value="Thioredoxin-like"/>
    <property type="match status" value="1"/>
</dbReference>
<protein>
    <submittedName>
        <fullName evidence="3">Glutathione S-transferase family protein</fullName>
    </submittedName>
</protein>
<dbReference type="SFLD" id="SFLDS00019">
    <property type="entry name" value="Glutathione_Transferase_(cytos"/>
    <property type="match status" value="1"/>
</dbReference>
<dbReference type="PANTHER" id="PTHR44051">
    <property type="entry name" value="GLUTATHIONE S-TRANSFERASE-RELATED"/>
    <property type="match status" value="1"/>
</dbReference>
<keyword evidence="4" id="KW-1185">Reference proteome</keyword>
<dbReference type="SFLD" id="SFLDG00358">
    <property type="entry name" value="Main_(cytGST)"/>
    <property type="match status" value="1"/>
</dbReference>
<dbReference type="Pfam" id="PF02798">
    <property type="entry name" value="GST_N"/>
    <property type="match status" value="1"/>
</dbReference>
<dbReference type="EMBL" id="JAGSGD010000001">
    <property type="protein sequence ID" value="MBR7618431.1"/>
    <property type="molecule type" value="Genomic_DNA"/>
</dbReference>
<evidence type="ECO:0000313" key="4">
    <source>
        <dbReference type="Proteomes" id="UP000622580"/>
    </source>
</evidence>
<dbReference type="InterPro" id="IPR004045">
    <property type="entry name" value="Glutathione_S-Trfase_N"/>
</dbReference>
<evidence type="ECO:0000259" key="2">
    <source>
        <dbReference type="PROSITE" id="PS50405"/>
    </source>
</evidence>
<feature type="domain" description="GST N-terminal" evidence="1">
    <location>
        <begin position="23"/>
        <end position="84"/>
    </location>
</feature>
<dbReference type="InterPro" id="IPR010987">
    <property type="entry name" value="Glutathione-S-Trfase_C-like"/>
</dbReference>
<evidence type="ECO:0000313" key="3">
    <source>
        <dbReference type="EMBL" id="MBR7618431.1"/>
    </source>
</evidence>
<accession>A0A941D079</accession>
<dbReference type="PANTHER" id="PTHR44051:SF8">
    <property type="entry name" value="GLUTATHIONE S-TRANSFERASE GSTA"/>
    <property type="match status" value="1"/>
</dbReference>
<evidence type="ECO:0000259" key="1">
    <source>
        <dbReference type="PROSITE" id="PS50404"/>
    </source>
</evidence>
<dbReference type="PROSITE" id="PS50405">
    <property type="entry name" value="GST_CTER"/>
    <property type="match status" value="1"/>
</dbReference>
<gene>
    <name evidence="3" type="ORF">JKL49_03435</name>
</gene>
<dbReference type="CDD" id="cd03207">
    <property type="entry name" value="GST_C_8"/>
    <property type="match status" value="1"/>
</dbReference>
<dbReference type="InterPro" id="IPR040079">
    <property type="entry name" value="Glutathione_S-Trfase"/>
</dbReference>
<reference evidence="3" key="1">
    <citation type="submission" date="2021-04" db="EMBL/GenBank/DDBJ databases">
        <title>Draft genome assembly of strain Phenylobacterium sp. 20VBR1 using MiniION and Illumina platforms.</title>
        <authorList>
            <person name="Thomas F.A."/>
            <person name="Krishnan K.P."/>
            <person name="Sinha R.K."/>
        </authorList>
    </citation>
    <scope>NUCLEOTIDE SEQUENCE</scope>
    <source>
        <strain evidence="3">20VBR1</strain>
    </source>
</reference>
<dbReference type="PROSITE" id="PS50404">
    <property type="entry name" value="GST_NTER"/>
    <property type="match status" value="1"/>
</dbReference>
<dbReference type="SUPFAM" id="SSF47616">
    <property type="entry name" value="GST C-terminal domain-like"/>
    <property type="match status" value="1"/>
</dbReference>